<protein>
    <submittedName>
        <fullName evidence="15">Uncharacterized protein LOC114329105</fullName>
    </submittedName>
</protein>
<keyword evidence="14" id="KW-0812">Transmembrane</keyword>
<dbReference type="SUPFAM" id="SSF48264">
    <property type="entry name" value="Cytochrome P450"/>
    <property type="match status" value="2"/>
</dbReference>
<feature type="transmembrane region" description="Helical" evidence="14">
    <location>
        <begin position="583"/>
        <end position="608"/>
    </location>
</feature>
<keyword evidence="12 14" id="KW-0472">Membrane</keyword>
<dbReference type="GO" id="GO:0005789">
    <property type="term" value="C:endoplasmic reticulum membrane"/>
    <property type="evidence" value="ECO:0007669"/>
    <property type="project" value="UniProtKB-SubCell"/>
</dbReference>
<evidence type="ECO:0000256" key="10">
    <source>
        <dbReference type="ARBA" id="ARBA00023004"/>
    </source>
</evidence>
<dbReference type="AlphaFoldDB" id="A0A6P7FG79"/>
<dbReference type="PRINTS" id="PR00463">
    <property type="entry name" value="EP450I"/>
</dbReference>
<keyword evidence="14" id="KW-1133">Transmembrane helix</keyword>
<dbReference type="GO" id="GO:0004497">
    <property type="term" value="F:monooxygenase activity"/>
    <property type="evidence" value="ECO:0007669"/>
    <property type="project" value="UniProtKB-KW"/>
</dbReference>
<dbReference type="PANTHER" id="PTHR24292">
    <property type="entry name" value="CYTOCHROME P450"/>
    <property type="match status" value="1"/>
</dbReference>
<evidence type="ECO:0000256" key="4">
    <source>
        <dbReference type="ARBA" id="ARBA00010617"/>
    </source>
</evidence>
<dbReference type="GO" id="GO:0016705">
    <property type="term" value="F:oxidoreductase activity, acting on paired donors, with incorporation or reduction of molecular oxygen"/>
    <property type="evidence" value="ECO:0007669"/>
    <property type="project" value="InterPro"/>
</dbReference>
<dbReference type="InterPro" id="IPR017972">
    <property type="entry name" value="Cyt_P450_CS"/>
</dbReference>
<evidence type="ECO:0000256" key="3">
    <source>
        <dbReference type="ARBA" id="ARBA00004406"/>
    </source>
</evidence>
<dbReference type="PANTHER" id="PTHR24292:SF54">
    <property type="entry name" value="CYP9F3-RELATED"/>
    <property type="match status" value="1"/>
</dbReference>
<evidence type="ECO:0000256" key="7">
    <source>
        <dbReference type="ARBA" id="ARBA00022824"/>
    </source>
</evidence>
<keyword evidence="9" id="KW-0560">Oxidoreductase</keyword>
<gene>
    <name evidence="15" type="primary">LOC114329105</name>
</gene>
<dbReference type="FunFam" id="1.10.630.10:FF:000042">
    <property type="entry name" value="Cytochrome P450"/>
    <property type="match status" value="2"/>
</dbReference>
<keyword evidence="6 13" id="KW-0479">Metal-binding</keyword>
<evidence type="ECO:0000313" key="15">
    <source>
        <dbReference type="RefSeq" id="XP_028133922.1"/>
    </source>
</evidence>
<dbReference type="OrthoDB" id="2789670at2759"/>
<evidence type="ECO:0000256" key="9">
    <source>
        <dbReference type="ARBA" id="ARBA00023002"/>
    </source>
</evidence>
<dbReference type="InterPro" id="IPR001128">
    <property type="entry name" value="Cyt_P450"/>
</dbReference>
<dbReference type="Gene3D" id="1.10.630.10">
    <property type="entry name" value="Cytochrome P450"/>
    <property type="match status" value="2"/>
</dbReference>
<keyword evidence="10 13" id="KW-0408">Iron</keyword>
<evidence type="ECO:0000256" key="13">
    <source>
        <dbReference type="PIRSR" id="PIRSR602401-1"/>
    </source>
</evidence>
<dbReference type="Pfam" id="PF00067">
    <property type="entry name" value="p450"/>
    <property type="match status" value="2"/>
</dbReference>
<dbReference type="InterPro" id="IPR036396">
    <property type="entry name" value="Cyt_P450_sf"/>
</dbReference>
<dbReference type="GO" id="GO:0005506">
    <property type="term" value="F:iron ion binding"/>
    <property type="evidence" value="ECO:0007669"/>
    <property type="project" value="InterPro"/>
</dbReference>
<evidence type="ECO:0000256" key="1">
    <source>
        <dbReference type="ARBA" id="ARBA00001971"/>
    </source>
</evidence>
<evidence type="ECO:0000256" key="14">
    <source>
        <dbReference type="SAM" id="Phobius"/>
    </source>
</evidence>
<dbReference type="InterPro" id="IPR002401">
    <property type="entry name" value="Cyt_P450_E_grp-I"/>
</dbReference>
<dbReference type="GO" id="GO:0020037">
    <property type="term" value="F:heme binding"/>
    <property type="evidence" value="ECO:0007669"/>
    <property type="project" value="InterPro"/>
</dbReference>
<evidence type="ECO:0000256" key="6">
    <source>
        <dbReference type="ARBA" id="ARBA00022723"/>
    </source>
</evidence>
<evidence type="ECO:0000256" key="11">
    <source>
        <dbReference type="ARBA" id="ARBA00023033"/>
    </source>
</evidence>
<keyword evidence="8" id="KW-0492">Microsome</keyword>
<evidence type="ECO:0000256" key="5">
    <source>
        <dbReference type="ARBA" id="ARBA00022617"/>
    </source>
</evidence>
<comment type="cofactor">
    <cofactor evidence="1 13">
        <name>heme</name>
        <dbReference type="ChEBI" id="CHEBI:30413"/>
    </cofactor>
</comment>
<evidence type="ECO:0000256" key="8">
    <source>
        <dbReference type="ARBA" id="ARBA00022848"/>
    </source>
</evidence>
<sequence>MFWVLAGILVATLIYYCFIKPLYHWRERGVVQKDFFESFTFSWFGVFRRVTLAENAINIYKSFPGTRYYGLYQFNVPSLVIKDVDLIKQMVIKDFDHFNEHRVFAREEVDPLWANNLFALTGNKWRNMRSTLSPSFTSSKMKGMFILMKANAENLVNFYLNQNKEVVQVEMKQLSSSYGNDVIASAAFGLEVDSLANPNNEFCVNGKNLTTFGSLNGMFRFLFSTFFPSISKLLNIRLIQEKVGNFFTDIIEESIKMREEKGLVRPDMIHLMLETRKGSVKVDETTTTPDTGYATVEEHLKAEIKTNITNKDIVAQALIFFFAGFDSSSNLMSFLGYELCVNPNIQDRLREEINDTLKSCNEEVTYESLVNMKYMDMVVSECLRKWPALPTLERRCSKPYTIEPVLPGEKPIQLIPGDVRNLVIYATHHDPELFPDPETFDPERFNEENKGNIKPSSYMPFGLGPRNCIGSRFALLETKILFFYILRYFKIVPIEETVIPIKLDKSIFNLVPKKGITVGFERIKSEYFAYRRLDREYSSKMSEVGEASAKCKTRVHLSDDAKEIVRNVYQTVKEDNPNPEDGFLVILFFTMFFILTMILVLILIYHCILKPLTFWREVGVKQEDLYSAFTFNWFVMFQKNTLADIMSLMYKKFPDCRYYGTYQFNIPSLIIKDVDLVKQITIKDFEHFSEHRHMADEDADPLWATNLFSLKGVKWRRMRSILSPSFTSSKMKIMFSLISDNSQKVADYFLSKNTDIVEIEMKEVATKYCTDVIASTAFGLEVHSLADPDNEFYKNGAKLANLNNFRKMASFLINMFFPKIAKLFNIRIVNVDVGEFFKNIVDDTIKFREEKGIYRPDLIQILLDARKKFPDHGQTNGTSYDGNGVDSPPEITSRDILAQALVFFFGGFDTSSGFISLMGHELCTNQDVQKKLRQEVIETFEKCQNGLTYDALVDMKYMDMVLSETLRKWPNMPVVERVCTKPLTIPPVLPHEKPLHIKVGQLITIVSYGFHRDPKYFPNPEVFDPERFSAENKEDIKQYTYIPFGLGPRNCIGARFALMETKLFFFYILKNFKIVPTNKTEIPLVIVLFLL</sequence>
<keyword evidence="5 13" id="KW-0349">Heme</keyword>
<comment type="subcellular location">
    <subcellularLocation>
        <location evidence="3">Endoplasmic reticulum membrane</location>
        <topology evidence="3">Peripheral membrane protein</topology>
    </subcellularLocation>
    <subcellularLocation>
        <location evidence="2">Microsome membrane</location>
        <topology evidence="2">Peripheral membrane protein</topology>
    </subcellularLocation>
</comment>
<feature type="binding site" description="axial binding residue" evidence="13">
    <location>
        <position position="468"/>
    </location>
    <ligand>
        <name>heme</name>
        <dbReference type="ChEBI" id="CHEBI:30413"/>
    </ligand>
    <ligandPart>
        <name>Fe</name>
        <dbReference type="ChEBI" id="CHEBI:18248"/>
    </ligandPart>
</feature>
<keyword evidence="11" id="KW-0503">Monooxygenase</keyword>
<proteinExistence type="inferred from homology"/>
<keyword evidence="7" id="KW-0256">Endoplasmic reticulum</keyword>
<accession>A0A6P7FG79</accession>
<organism evidence="15">
    <name type="scientific">Diabrotica virgifera virgifera</name>
    <name type="common">western corn rootworm</name>
    <dbReference type="NCBI Taxonomy" id="50390"/>
    <lineage>
        <taxon>Eukaryota</taxon>
        <taxon>Metazoa</taxon>
        <taxon>Ecdysozoa</taxon>
        <taxon>Arthropoda</taxon>
        <taxon>Hexapoda</taxon>
        <taxon>Insecta</taxon>
        <taxon>Pterygota</taxon>
        <taxon>Neoptera</taxon>
        <taxon>Endopterygota</taxon>
        <taxon>Coleoptera</taxon>
        <taxon>Polyphaga</taxon>
        <taxon>Cucujiformia</taxon>
        <taxon>Chrysomeloidea</taxon>
        <taxon>Chrysomelidae</taxon>
        <taxon>Galerucinae</taxon>
        <taxon>Diabroticina</taxon>
        <taxon>Diabroticites</taxon>
        <taxon>Diabrotica</taxon>
    </lineage>
</organism>
<dbReference type="InParanoid" id="A0A6P7FG79"/>
<dbReference type="PRINTS" id="PR00385">
    <property type="entry name" value="P450"/>
</dbReference>
<dbReference type="RefSeq" id="XP_028133922.1">
    <property type="nucleotide sequence ID" value="XM_028278121.1"/>
</dbReference>
<dbReference type="PROSITE" id="PS00086">
    <property type="entry name" value="CYTOCHROME_P450"/>
    <property type="match status" value="2"/>
</dbReference>
<dbReference type="InterPro" id="IPR050476">
    <property type="entry name" value="Insect_CytP450_Detox"/>
</dbReference>
<reference evidence="15" key="1">
    <citation type="submission" date="2025-08" db="UniProtKB">
        <authorList>
            <consortium name="RefSeq"/>
        </authorList>
    </citation>
    <scope>IDENTIFICATION</scope>
    <source>
        <tissue evidence="15">Whole insect</tissue>
    </source>
</reference>
<name>A0A6P7FG79_DIAVI</name>
<evidence type="ECO:0000256" key="2">
    <source>
        <dbReference type="ARBA" id="ARBA00004174"/>
    </source>
</evidence>
<comment type="similarity">
    <text evidence="4">Belongs to the cytochrome P450 family.</text>
</comment>
<dbReference type="CDD" id="cd11056">
    <property type="entry name" value="CYP6-like"/>
    <property type="match status" value="2"/>
</dbReference>
<dbReference type="KEGG" id="dvv:114329105"/>
<evidence type="ECO:0000256" key="12">
    <source>
        <dbReference type="ARBA" id="ARBA00023136"/>
    </source>
</evidence>